<evidence type="ECO:0000313" key="3">
    <source>
        <dbReference type="EMBL" id="SHI02754.1"/>
    </source>
</evidence>
<name>A0A1M5XT94_9BURK</name>
<dbReference type="SUPFAM" id="SSF53850">
    <property type="entry name" value="Periplasmic binding protein-like II"/>
    <property type="match status" value="1"/>
</dbReference>
<keyword evidence="4" id="KW-1185">Reference proteome</keyword>
<feature type="chain" id="PRO_5012002573" evidence="2">
    <location>
        <begin position="27"/>
        <end position="325"/>
    </location>
</feature>
<evidence type="ECO:0000313" key="4">
    <source>
        <dbReference type="Proteomes" id="UP000184226"/>
    </source>
</evidence>
<dbReference type="CDD" id="cd13578">
    <property type="entry name" value="PBP2_Bug27"/>
    <property type="match status" value="1"/>
</dbReference>
<organism evidence="3 4">
    <name type="scientific">Pollutimonas bauzanensis</name>
    <dbReference type="NCBI Taxonomy" id="658167"/>
    <lineage>
        <taxon>Bacteria</taxon>
        <taxon>Pseudomonadati</taxon>
        <taxon>Pseudomonadota</taxon>
        <taxon>Betaproteobacteria</taxon>
        <taxon>Burkholderiales</taxon>
        <taxon>Alcaligenaceae</taxon>
        <taxon>Pollutimonas</taxon>
    </lineage>
</organism>
<dbReference type="Proteomes" id="UP000184226">
    <property type="component" value="Unassembled WGS sequence"/>
</dbReference>
<reference evidence="3 4" key="1">
    <citation type="submission" date="2016-11" db="EMBL/GenBank/DDBJ databases">
        <authorList>
            <person name="Jaros S."/>
            <person name="Januszkiewicz K."/>
            <person name="Wedrychowicz H."/>
        </authorList>
    </citation>
    <scope>NUCLEOTIDE SEQUENCE [LARGE SCALE GENOMIC DNA]</scope>
    <source>
        <strain evidence="3 4">CGMCC 1.10190</strain>
    </source>
</reference>
<keyword evidence="3" id="KW-0675">Receptor</keyword>
<dbReference type="RefSeq" id="WP_073104001.1">
    <property type="nucleotide sequence ID" value="NZ_FQXE01000007.1"/>
</dbReference>
<dbReference type="InterPro" id="IPR005064">
    <property type="entry name" value="BUG"/>
</dbReference>
<dbReference type="EMBL" id="FQXE01000007">
    <property type="protein sequence ID" value="SHI02754.1"/>
    <property type="molecule type" value="Genomic_DNA"/>
</dbReference>
<gene>
    <name evidence="3" type="ORF">SAMN04488135_107114</name>
</gene>
<dbReference type="Pfam" id="PF03401">
    <property type="entry name" value="TctC"/>
    <property type="match status" value="1"/>
</dbReference>
<dbReference type="STRING" id="658167.SAMN04488135_107114"/>
<sequence length="325" mass="33518">MKRTIRSAGGAALLAIAACMPAAATAASYPERPITWIVPYPPGGTTDVVARNIAQAMSGNLGVSIVVENKAGAGGQIAMAAVARAKPDGYTLLVSDASLATAPSLYKNMQIDPFKDLQAVCLFVTVPHVLVVTPTVKASSLSELIALTRQSSGKINFGSGGVGSPLHLAGAALQMETGMEWTHIPYKGAGPAIMAAISGEVKVATPSLPAALPQIAAGKLRPLAVTSYKRVATLPDVATIGELGYPKATAFGWVGLHAPAGTPADAIQRLEDAAGKTMDDPDLAKRLQAQGADIMFERRSGYGKLVSEEAVRWQGVVKTLGLTPQ</sequence>
<dbReference type="Gene3D" id="3.40.190.150">
    <property type="entry name" value="Bordetella uptake gene, domain 1"/>
    <property type="match status" value="1"/>
</dbReference>
<dbReference type="InterPro" id="IPR042100">
    <property type="entry name" value="Bug_dom1"/>
</dbReference>
<evidence type="ECO:0000256" key="2">
    <source>
        <dbReference type="SAM" id="SignalP"/>
    </source>
</evidence>
<proteinExistence type="inferred from homology"/>
<dbReference type="Gene3D" id="3.40.190.10">
    <property type="entry name" value="Periplasmic binding protein-like II"/>
    <property type="match status" value="1"/>
</dbReference>
<comment type="similarity">
    <text evidence="1">Belongs to the UPF0065 (bug) family.</text>
</comment>
<keyword evidence="2" id="KW-0732">Signal</keyword>
<accession>A0A1M5XT94</accession>
<dbReference type="PANTHER" id="PTHR42928:SF5">
    <property type="entry name" value="BLR1237 PROTEIN"/>
    <property type="match status" value="1"/>
</dbReference>
<evidence type="ECO:0000256" key="1">
    <source>
        <dbReference type="ARBA" id="ARBA00006987"/>
    </source>
</evidence>
<feature type="signal peptide" evidence="2">
    <location>
        <begin position="1"/>
        <end position="26"/>
    </location>
</feature>
<dbReference type="PANTHER" id="PTHR42928">
    <property type="entry name" value="TRICARBOXYLATE-BINDING PROTEIN"/>
    <property type="match status" value="1"/>
</dbReference>
<dbReference type="PROSITE" id="PS51257">
    <property type="entry name" value="PROKAR_LIPOPROTEIN"/>
    <property type="match status" value="1"/>
</dbReference>
<protein>
    <submittedName>
        <fullName evidence="3">Tripartite-type tricarboxylate transporter, receptor component TctC</fullName>
    </submittedName>
</protein>
<dbReference type="PIRSF" id="PIRSF017082">
    <property type="entry name" value="YflP"/>
    <property type="match status" value="1"/>
</dbReference>
<dbReference type="AlphaFoldDB" id="A0A1M5XT94"/>